<sequence length="80" mass="8909">MQAEQVKQILESKLENCTVTTAGEGCDFQVTVVGEMFQGLRPVKCQQLVYACLNEYIANGTIHALTIKTYTPEQWAALQN</sequence>
<dbReference type="PIRSF" id="PIRSF003113">
    <property type="entry name" value="BolA"/>
    <property type="match status" value="1"/>
</dbReference>
<evidence type="ECO:0000313" key="3">
    <source>
        <dbReference type="EMBL" id="EAR61072.1"/>
    </source>
</evidence>
<reference evidence="3 4" key="1">
    <citation type="submission" date="2006-02" db="EMBL/GenBank/DDBJ databases">
        <authorList>
            <person name="Pinhassi J."/>
            <person name="Pedros-Alio C."/>
            <person name="Ferriera S."/>
            <person name="Johnson J."/>
            <person name="Kravitz S."/>
            <person name="Halpern A."/>
            <person name="Remington K."/>
            <person name="Beeson K."/>
            <person name="Tran B."/>
            <person name="Rogers Y.-H."/>
            <person name="Friedman R."/>
            <person name="Venter J.C."/>
        </authorList>
    </citation>
    <scope>NUCLEOTIDE SEQUENCE [LARGE SCALE GENOMIC DNA]</scope>
    <source>
        <strain evidence="3 4">MED92</strain>
    </source>
</reference>
<dbReference type="RefSeq" id="WP_007022348.1">
    <property type="nucleotide sequence ID" value="NZ_CH724127.1"/>
</dbReference>
<protein>
    <submittedName>
        <fullName evidence="3">Toluene-tolerance protein</fullName>
    </submittedName>
</protein>
<dbReference type="EMBL" id="AAOW01000011">
    <property type="protein sequence ID" value="EAR61072.1"/>
    <property type="molecule type" value="Genomic_DNA"/>
</dbReference>
<name>A0A7U8GSA9_NEPCE</name>
<dbReference type="Pfam" id="PF01722">
    <property type="entry name" value="BolA"/>
    <property type="match status" value="1"/>
</dbReference>
<dbReference type="PANTHER" id="PTHR46229:SF4">
    <property type="entry name" value="ACID STRESS PROTEIN IBAG"/>
    <property type="match status" value="1"/>
</dbReference>
<dbReference type="InterPro" id="IPR002634">
    <property type="entry name" value="BolA"/>
</dbReference>
<proteinExistence type="inferred from homology"/>
<dbReference type="SUPFAM" id="SSF82657">
    <property type="entry name" value="BolA-like"/>
    <property type="match status" value="1"/>
</dbReference>
<dbReference type="OrthoDB" id="9812890at2"/>
<evidence type="ECO:0000256" key="1">
    <source>
        <dbReference type="ARBA" id="ARBA00005578"/>
    </source>
</evidence>
<gene>
    <name evidence="3" type="ORF">MED92_01644</name>
</gene>
<comment type="similarity">
    <text evidence="1 2">Belongs to the BolA/IbaG family.</text>
</comment>
<evidence type="ECO:0000313" key="4">
    <source>
        <dbReference type="Proteomes" id="UP000002171"/>
    </source>
</evidence>
<dbReference type="Gene3D" id="3.30.300.90">
    <property type="entry name" value="BolA-like"/>
    <property type="match status" value="1"/>
</dbReference>
<comment type="caution">
    <text evidence="3">The sequence shown here is derived from an EMBL/GenBank/DDBJ whole genome shotgun (WGS) entry which is preliminary data.</text>
</comment>
<accession>A0A7U8GSA9</accession>
<dbReference type="Proteomes" id="UP000002171">
    <property type="component" value="Unassembled WGS sequence"/>
</dbReference>
<dbReference type="AlphaFoldDB" id="A0A7U8GSA9"/>
<dbReference type="PANTHER" id="PTHR46229">
    <property type="entry name" value="BOLA TRANSCRIPTION REGULATOR"/>
    <property type="match status" value="1"/>
</dbReference>
<keyword evidence="4" id="KW-1185">Reference proteome</keyword>
<organism evidence="3 4">
    <name type="scientific">Neptuniibacter caesariensis</name>
    <dbReference type="NCBI Taxonomy" id="207954"/>
    <lineage>
        <taxon>Bacteria</taxon>
        <taxon>Pseudomonadati</taxon>
        <taxon>Pseudomonadota</taxon>
        <taxon>Gammaproteobacteria</taxon>
        <taxon>Oceanospirillales</taxon>
        <taxon>Oceanospirillaceae</taxon>
        <taxon>Neptuniibacter</taxon>
    </lineage>
</organism>
<evidence type="ECO:0000256" key="2">
    <source>
        <dbReference type="RuleBase" id="RU003860"/>
    </source>
</evidence>
<dbReference type="InterPro" id="IPR050961">
    <property type="entry name" value="BolA/IbaG_stress_morph_reg"/>
</dbReference>
<dbReference type="InterPro" id="IPR036065">
    <property type="entry name" value="BolA-like_sf"/>
</dbReference>